<reference evidence="1" key="1">
    <citation type="submission" date="2018-02" db="EMBL/GenBank/DDBJ databases">
        <title>Rhizophora mucronata_Transcriptome.</title>
        <authorList>
            <person name="Meera S.P."/>
            <person name="Sreeshan A."/>
            <person name="Augustine A."/>
        </authorList>
    </citation>
    <scope>NUCLEOTIDE SEQUENCE</scope>
    <source>
        <tissue evidence="1">Leaf</tissue>
    </source>
</reference>
<name>A0A2P2MY49_RHIMU</name>
<accession>A0A2P2MY49</accession>
<dbReference type="EMBL" id="GGEC01054625">
    <property type="protein sequence ID" value="MBX35109.1"/>
    <property type="molecule type" value="Transcribed_RNA"/>
</dbReference>
<organism evidence="1">
    <name type="scientific">Rhizophora mucronata</name>
    <name type="common">Asiatic mangrove</name>
    <dbReference type="NCBI Taxonomy" id="61149"/>
    <lineage>
        <taxon>Eukaryota</taxon>
        <taxon>Viridiplantae</taxon>
        <taxon>Streptophyta</taxon>
        <taxon>Embryophyta</taxon>
        <taxon>Tracheophyta</taxon>
        <taxon>Spermatophyta</taxon>
        <taxon>Magnoliopsida</taxon>
        <taxon>eudicotyledons</taxon>
        <taxon>Gunneridae</taxon>
        <taxon>Pentapetalae</taxon>
        <taxon>rosids</taxon>
        <taxon>fabids</taxon>
        <taxon>Malpighiales</taxon>
        <taxon>Rhizophoraceae</taxon>
        <taxon>Rhizophora</taxon>
    </lineage>
</organism>
<proteinExistence type="predicted"/>
<evidence type="ECO:0000313" key="1">
    <source>
        <dbReference type="EMBL" id="MBX35109.1"/>
    </source>
</evidence>
<sequence length="11" mass="1283">MVSWVFLDAKS</sequence>
<protein>
    <submittedName>
        <fullName evidence="1">Uncharacterized protein</fullName>
    </submittedName>
</protein>